<dbReference type="RefSeq" id="XP_005819164.1">
    <property type="nucleotide sequence ID" value="XM_005819107.1"/>
</dbReference>
<dbReference type="KEGG" id="gtt:GUITHDRAFT_121644"/>
<evidence type="ECO:0000256" key="1">
    <source>
        <dbReference type="SAM" id="MobiDB-lite"/>
    </source>
</evidence>
<organism evidence="2">
    <name type="scientific">Guillardia theta (strain CCMP2712)</name>
    <name type="common">Cryptophyte</name>
    <dbReference type="NCBI Taxonomy" id="905079"/>
    <lineage>
        <taxon>Eukaryota</taxon>
        <taxon>Cryptophyceae</taxon>
        <taxon>Pyrenomonadales</taxon>
        <taxon>Geminigeraceae</taxon>
        <taxon>Guillardia</taxon>
    </lineage>
</organism>
<dbReference type="HOGENOM" id="CLU_1172587_0_0_1"/>
<name>L1I8G2_GUITC</name>
<proteinExistence type="predicted"/>
<evidence type="ECO:0000313" key="2">
    <source>
        <dbReference type="EMBL" id="EKX32184.1"/>
    </source>
</evidence>
<gene>
    <name evidence="2" type="ORF">GUITHDRAFT_121644</name>
</gene>
<reference evidence="4" key="2">
    <citation type="submission" date="2012-11" db="EMBL/GenBank/DDBJ databases">
        <authorList>
            <person name="Kuo A."/>
            <person name="Curtis B.A."/>
            <person name="Tanifuji G."/>
            <person name="Burki F."/>
            <person name="Gruber A."/>
            <person name="Irimia M."/>
            <person name="Maruyama S."/>
            <person name="Arias M.C."/>
            <person name="Ball S.G."/>
            <person name="Gile G.H."/>
            <person name="Hirakawa Y."/>
            <person name="Hopkins J.F."/>
            <person name="Rensing S.A."/>
            <person name="Schmutz J."/>
            <person name="Symeonidi A."/>
            <person name="Elias M."/>
            <person name="Eveleigh R.J."/>
            <person name="Herman E.K."/>
            <person name="Klute M.J."/>
            <person name="Nakayama T."/>
            <person name="Obornik M."/>
            <person name="Reyes-Prieto A."/>
            <person name="Armbrust E.V."/>
            <person name="Aves S.J."/>
            <person name="Beiko R.G."/>
            <person name="Coutinho P."/>
            <person name="Dacks J.B."/>
            <person name="Durnford D.G."/>
            <person name="Fast N.M."/>
            <person name="Green B.R."/>
            <person name="Grisdale C."/>
            <person name="Hempe F."/>
            <person name="Henrissat B."/>
            <person name="Hoppner M.P."/>
            <person name="Ishida K.-I."/>
            <person name="Kim E."/>
            <person name="Koreny L."/>
            <person name="Kroth P.G."/>
            <person name="Liu Y."/>
            <person name="Malik S.-B."/>
            <person name="Maier U.G."/>
            <person name="McRose D."/>
            <person name="Mock T."/>
            <person name="Neilson J.A."/>
            <person name="Onodera N.T."/>
            <person name="Poole A.M."/>
            <person name="Pritham E.J."/>
            <person name="Richards T.A."/>
            <person name="Rocap G."/>
            <person name="Roy S.W."/>
            <person name="Sarai C."/>
            <person name="Schaack S."/>
            <person name="Shirato S."/>
            <person name="Slamovits C.H."/>
            <person name="Spencer D.F."/>
            <person name="Suzuki S."/>
            <person name="Worden A.Z."/>
            <person name="Zauner S."/>
            <person name="Barry K."/>
            <person name="Bell C."/>
            <person name="Bharti A.K."/>
            <person name="Crow J.A."/>
            <person name="Grimwood J."/>
            <person name="Kramer R."/>
            <person name="Lindquist E."/>
            <person name="Lucas S."/>
            <person name="Salamov A."/>
            <person name="McFadden G.I."/>
            <person name="Lane C.E."/>
            <person name="Keeling P.J."/>
            <person name="Gray M.W."/>
            <person name="Grigoriev I.V."/>
            <person name="Archibald J.M."/>
        </authorList>
    </citation>
    <scope>NUCLEOTIDE SEQUENCE</scope>
    <source>
        <strain evidence="4">CCMP2712</strain>
    </source>
</reference>
<accession>L1I8G2</accession>
<keyword evidence="4" id="KW-1185">Reference proteome</keyword>
<dbReference type="AlphaFoldDB" id="L1I8G2"/>
<dbReference type="EMBL" id="JH993206">
    <property type="protein sequence ID" value="EKX32184.1"/>
    <property type="molecule type" value="Genomic_DNA"/>
</dbReference>
<feature type="compositionally biased region" description="Basic and acidic residues" evidence="1">
    <location>
        <begin position="81"/>
        <end position="98"/>
    </location>
</feature>
<evidence type="ECO:0000313" key="4">
    <source>
        <dbReference type="Proteomes" id="UP000011087"/>
    </source>
</evidence>
<dbReference type="PaxDb" id="55529-EKX32184"/>
<reference evidence="3" key="3">
    <citation type="submission" date="2015-06" db="UniProtKB">
        <authorList>
            <consortium name="EnsemblProtists"/>
        </authorList>
    </citation>
    <scope>IDENTIFICATION</scope>
</reference>
<sequence length="237" mass="26579">MMNRRAMLECKSLSAIDYRELGMGNLKGVSVDGLFRILLQVVSNRLRRPDGQPRYLSLVNPLLRRAARKPFGANEAAGESPRVEETLTGRAKDKKRETSGCSLTSPLDLEEMWNQTTSNLNMLGPQGRSLVYQQPWEQLRVASLHELIREASVSAETIVLLSSIVMANDPPLFKDVSSHKLRDAVNKVIAHGRFSTRCSLAGSLQRPQSSMEQELKIYRRSLAQAQNESLLDMLEDD</sequence>
<evidence type="ECO:0000313" key="3">
    <source>
        <dbReference type="EnsemblProtists" id="EKX32184"/>
    </source>
</evidence>
<dbReference type="Proteomes" id="UP000011087">
    <property type="component" value="Unassembled WGS sequence"/>
</dbReference>
<dbReference type="GeneID" id="17288914"/>
<protein>
    <submittedName>
        <fullName evidence="2 3">Uncharacterized protein</fullName>
    </submittedName>
</protein>
<feature type="region of interest" description="Disordered" evidence="1">
    <location>
        <begin position="70"/>
        <end position="101"/>
    </location>
</feature>
<dbReference type="EnsemblProtists" id="EKX32184">
    <property type="protein sequence ID" value="EKX32184"/>
    <property type="gene ID" value="GUITHDRAFT_121644"/>
</dbReference>
<reference evidence="2 4" key="1">
    <citation type="journal article" date="2012" name="Nature">
        <title>Algal genomes reveal evolutionary mosaicism and the fate of nucleomorphs.</title>
        <authorList>
            <consortium name="DOE Joint Genome Institute"/>
            <person name="Curtis B.A."/>
            <person name="Tanifuji G."/>
            <person name="Burki F."/>
            <person name="Gruber A."/>
            <person name="Irimia M."/>
            <person name="Maruyama S."/>
            <person name="Arias M.C."/>
            <person name="Ball S.G."/>
            <person name="Gile G.H."/>
            <person name="Hirakawa Y."/>
            <person name="Hopkins J.F."/>
            <person name="Kuo A."/>
            <person name="Rensing S.A."/>
            <person name="Schmutz J."/>
            <person name="Symeonidi A."/>
            <person name="Elias M."/>
            <person name="Eveleigh R.J."/>
            <person name="Herman E.K."/>
            <person name="Klute M.J."/>
            <person name="Nakayama T."/>
            <person name="Obornik M."/>
            <person name="Reyes-Prieto A."/>
            <person name="Armbrust E.V."/>
            <person name="Aves S.J."/>
            <person name="Beiko R.G."/>
            <person name="Coutinho P."/>
            <person name="Dacks J.B."/>
            <person name="Durnford D.G."/>
            <person name="Fast N.M."/>
            <person name="Green B.R."/>
            <person name="Grisdale C.J."/>
            <person name="Hempel F."/>
            <person name="Henrissat B."/>
            <person name="Hoppner M.P."/>
            <person name="Ishida K."/>
            <person name="Kim E."/>
            <person name="Koreny L."/>
            <person name="Kroth P.G."/>
            <person name="Liu Y."/>
            <person name="Malik S.B."/>
            <person name="Maier U.G."/>
            <person name="McRose D."/>
            <person name="Mock T."/>
            <person name="Neilson J.A."/>
            <person name="Onodera N.T."/>
            <person name="Poole A.M."/>
            <person name="Pritham E.J."/>
            <person name="Richards T.A."/>
            <person name="Rocap G."/>
            <person name="Roy S.W."/>
            <person name="Sarai C."/>
            <person name="Schaack S."/>
            <person name="Shirato S."/>
            <person name="Slamovits C.H."/>
            <person name="Spencer D.F."/>
            <person name="Suzuki S."/>
            <person name="Worden A.Z."/>
            <person name="Zauner S."/>
            <person name="Barry K."/>
            <person name="Bell C."/>
            <person name="Bharti A.K."/>
            <person name="Crow J.A."/>
            <person name="Grimwood J."/>
            <person name="Kramer R."/>
            <person name="Lindquist E."/>
            <person name="Lucas S."/>
            <person name="Salamov A."/>
            <person name="McFadden G.I."/>
            <person name="Lane C.E."/>
            <person name="Keeling P.J."/>
            <person name="Gray M.W."/>
            <person name="Grigoriev I.V."/>
            <person name="Archibald J.M."/>
        </authorList>
    </citation>
    <scope>NUCLEOTIDE SEQUENCE</scope>
    <source>
        <strain evidence="2 4">CCMP2712</strain>
    </source>
</reference>